<keyword evidence="1" id="KW-0245">EGF-like domain</keyword>
<reference evidence="8" key="3">
    <citation type="submission" date="2015-06" db="UniProtKB">
        <authorList>
            <consortium name="EnsemblMetazoa"/>
        </authorList>
    </citation>
    <scope>IDENTIFICATION</scope>
</reference>
<dbReference type="EMBL" id="KB298648">
    <property type="protein sequence ID" value="ELU09013.1"/>
    <property type="molecule type" value="Genomic_DNA"/>
</dbReference>
<dbReference type="Pfam" id="PF07645">
    <property type="entry name" value="EGF_CA"/>
    <property type="match status" value="2"/>
</dbReference>
<dbReference type="SMART" id="SM00179">
    <property type="entry name" value="EGF_CA"/>
    <property type="match status" value="2"/>
</dbReference>
<keyword evidence="4" id="KW-1015">Disulfide bond</keyword>
<keyword evidence="3" id="KW-0677">Repeat</keyword>
<dbReference type="InterPro" id="IPR009030">
    <property type="entry name" value="Growth_fac_rcpt_cys_sf"/>
</dbReference>
<dbReference type="Gene3D" id="2.10.25.10">
    <property type="entry name" value="Laminin"/>
    <property type="match status" value="2"/>
</dbReference>
<organism evidence="7">
    <name type="scientific">Capitella teleta</name>
    <name type="common">Polychaete worm</name>
    <dbReference type="NCBI Taxonomy" id="283909"/>
    <lineage>
        <taxon>Eukaryota</taxon>
        <taxon>Metazoa</taxon>
        <taxon>Spiralia</taxon>
        <taxon>Lophotrochozoa</taxon>
        <taxon>Annelida</taxon>
        <taxon>Polychaeta</taxon>
        <taxon>Sedentaria</taxon>
        <taxon>Scolecida</taxon>
        <taxon>Capitellidae</taxon>
        <taxon>Capitella</taxon>
    </lineage>
</organism>
<evidence type="ECO:0000313" key="9">
    <source>
        <dbReference type="Proteomes" id="UP000014760"/>
    </source>
</evidence>
<dbReference type="InterPro" id="IPR050751">
    <property type="entry name" value="ECM_structural_protein"/>
</dbReference>
<keyword evidence="2" id="KW-0732">Signal</keyword>
<sequence length="104" mass="11631">MLHNSISDINDCLGESDVNYDKDCHECINTIGSYTCRCDHGYELHPNGTSCRDKNECLGESDVDYDKDCHECINSVGSYTCRCDHGYELLPSETSCAGQLSEYD</sequence>
<evidence type="ECO:0008006" key="10">
    <source>
        <dbReference type="Google" id="ProtNLM"/>
    </source>
</evidence>
<evidence type="ECO:0000256" key="3">
    <source>
        <dbReference type="ARBA" id="ARBA00022737"/>
    </source>
</evidence>
<protein>
    <recommendedName>
        <fullName evidence="10">EGF-like domain-containing protein</fullName>
    </recommendedName>
</protein>
<reference evidence="9" key="1">
    <citation type="submission" date="2012-12" db="EMBL/GenBank/DDBJ databases">
        <authorList>
            <person name="Hellsten U."/>
            <person name="Grimwood J."/>
            <person name="Chapman J.A."/>
            <person name="Shapiro H."/>
            <person name="Aerts A."/>
            <person name="Otillar R.P."/>
            <person name="Terry A.Y."/>
            <person name="Boore J.L."/>
            <person name="Simakov O."/>
            <person name="Marletaz F."/>
            <person name="Cho S.-J."/>
            <person name="Edsinger-Gonzales E."/>
            <person name="Havlak P."/>
            <person name="Kuo D.-H."/>
            <person name="Larsson T."/>
            <person name="Lv J."/>
            <person name="Arendt D."/>
            <person name="Savage R."/>
            <person name="Osoegawa K."/>
            <person name="de Jong P."/>
            <person name="Lindberg D.R."/>
            <person name="Seaver E.C."/>
            <person name="Weisblat D.A."/>
            <person name="Putnam N.H."/>
            <person name="Grigoriev I.V."/>
            <person name="Rokhsar D.S."/>
        </authorList>
    </citation>
    <scope>NUCLEOTIDE SEQUENCE</scope>
    <source>
        <strain evidence="9">I ESC-2004</strain>
    </source>
</reference>
<dbReference type="PANTHER" id="PTHR24034">
    <property type="entry name" value="EGF-LIKE DOMAIN-CONTAINING PROTEIN"/>
    <property type="match status" value="1"/>
</dbReference>
<dbReference type="AlphaFoldDB" id="R7US97"/>
<dbReference type="EMBL" id="AMQN01006567">
    <property type="status" value="NOT_ANNOTATED_CDS"/>
    <property type="molecule type" value="Genomic_DNA"/>
</dbReference>
<dbReference type="Proteomes" id="UP000014760">
    <property type="component" value="Unassembled WGS sequence"/>
</dbReference>
<evidence type="ECO:0000259" key="5">
    <source>
        <dbReference type="SMART" id="SM00179"/>
    </source>
</evidence>
<reference evidence="7 9" key="2">
    <citation type="journal article" date="2013" name="Nature">
        <title>Insights into bilaterian evolution from three spiralian genomes.</title>
        <authorList>
            <person name="Simakov O."/>
            <person name="Marletaz F."/>
            <person name="Cho S.J."/>
            <person name="Edsinger-Gonzales E."/>
            <person name="Havlak P."/>
            <person name="Hellsten U."/>
            <person name="Kuo D.H."/>
            <person name="Larsson T."/>
            <person name="Lv J."/>
            <person name="Arendt D."/>
            <person name="Savage R."/>
            <person name="Osoegawa K."/>
            <person name="de Jong P."/>
            <person name="Grimwood J."/>
            <person name="Chapman J.A."/>
            <person name="Shapiro H."/>
            <person name="Aerts A."/>
            <person name="Otillar R.P."/>
            <person name="Terry A.Y."/>
            <person name="Boore J.L."/>
            <person name="Grigoriev I.V."/>
            <person name="Lindberg D.R."/>
            <person name="Seaver E.C."/>
            <person name="Weisblat D.A."/>
            <person name="Putnam N.H."/>
            <person name="Rokhsar D.S."/>
        </authorList>
    </citation>
    <scope>NUCLEOTIDE SEQUENCE</scope>
    <source>
        <strain evidence="7 9">I ESC-2004</strain>
    </source>
</reference>
<evidence type="ECO:0000259" key="6">
    <source>
        <dbReference type="SMART" id="SM00181"/>
    </source>
</evidence>
<dbReference type="OrthoDB" id="6516201at2759"/>
<proteinExistence type="predicted"/>
<name>R7US97_CAPTE</name>
<evidence type="ECO:0000256" key="1">
    <source>
        <dbReference type="ARBA" id="ARBA00022536"/>
    </source>
</evidence>
<dbReference type="InterPro" id="IPR049883">
    <property type="entry name" value="NOTCH1_EGF-like"/>
</dbReference>
<feature type="domain" description="EGF-like" evidence="6">
    <location>
        <begin position="11"/>
        <end position="52"/>
    </location>
</feature>
<dbReference type="SMART" id="SM00181">
    <property type="entry name" value="EGF"/>
    <property type="match status" value="2"/>
</dbReference>
<evidence type="ECO:0000256" key="4">
    <source>
        <dbReference type="ARBA" id="ARBA00023157"/>
    </source>
</evidence>
<dbReference type="STRING" id="283909.R7US97"/>
<gene>
    <name evidence="7" type="ORF">CAPTEDRAFT_140277</name>
</gene>
<feature type="domain" description="EGF-like calcium-binding" evidence="5">
    <location>
        <begin position="8"/>
        <end position="52"/>
    </location>
</feature>
<dbReference type="InterPro" id="IPR001881">
    <property type="entry name" value="EGF-like_Ca-bd_dom"/>
</dbReference>
<keyword evidence="9" id="KW-1185">Reference proteome</keyword>
<dbReference type="SUPFAM" id="SSF57184">
    <property type="entry name" value="Growth factor receptor domain"/>
    <property type="match status" value="1"/>
</dbReference>
<accession>R7US97</accession>
<dbReference type="EnsemblMetazoa" id="CapteT140277">
    <property type="protein sequence ID" value="CapteP140277"/>
    <property type="gene ID" value="CapteG140277"/>
</dbReference>
<evidence type="ECO:0000256" key="2">
    <source>
        <dbReference type="ARBA" id="ARBA00022729"/>
    </source>
</evidence>
<evidence type="ECO:0000313" key="8">
    <source>
        <dbReference type="EnsemblMetazoa" id="CapteP140277"/>
    </source>
</evidence>
<evidence type="ECO:0000313" key="7">
    <source>
        <dbReference type="EMBL" id="ELU09013.1"/>
    </source>
</evidence>
<dbReference type="OMA" id="ECAINVA"/>
<dbReference type="InterPro" id="IPR000742">
    <property type="entry name" value="EGF"/>
</dbReference>
<dbReference type="GO" id="GO:0005509">
    <property type="term" value="F:calcium ion binding"/>
    <property type="evidence" value="ECO:0007669"/>
    <property type="project" value="InterPro"/>
</dbReference>
<dbReference type="HOGENOM" id="CLU_004826_10_2_1"/>
<feature type="domain" description="EGF-like" evidence="6">
    <location>
        <begin position="56"/>
        <end position="97"/>
    </location>
</feature>
<dbReference type="PANTHER" id="PTHR24034:SF209">
    <property type="entry name" value="EGF-LIKE DOMAIN-CONTAINING PROTEIN"/>
    <property type="match status" value="1"/>
</dbReference>
<feature type="domain" description="EGF-like calcium-binding" evidence="5">
    <location>
        <begin position="53"/>
        <end position="97"/>
    </location>
</feature>
<dbReference type="EMBL" id="AMQN01006568">
    <property type="status" value="NOT_ANNOTATED_CDS"/>
    <property type="molecule type" value="Genomic_DNA"/>
</dbReference>